<keyword evidence="1 2" id="KW-0732">Signal</keyword>
<dbReference type="AlphaFoldDB" id="A0A8H9LXS6"/>
<accession>A0A8H9LXS6</accession>
<dbReference type="Pfam" id="PF13505">
    <property type="entry name" value="OMP_b-brl"/>
    <property type="match status" value="1"/>
</dbReference>
<dbReference type="SUPFAM" id="SSF56925">
    <property type="entry name" value="OMPA-like"/>
    <property type="match status" value="1"/>
</dbReference>
<dbReference type="InterPro" id="IPR027385">
    <property type="entry name" value="Beta-barrel_OMP"/>
</dbReference>
<dbReference type="Proteomes" id="UP000622604">
    <property type="component" value="Unassembled WGS sequence"/>
</dbReference>
<evidence type="ECO:0000259" key="3">
    <source>
        <dbReference type="Pfam" id="PF13505"/>
    </source>
</evidence>
<reference evidence="4" key="1">
    <citation type="journal article" date="2014" name="Int. J. Syst. Evol. Microbiol.">
        <title>Complete genome sequence of Corynebacterium casei LMG S-19264T (=DSM 44701T), isolated from a smear-ripened cheese.</title>
        <authorList>
            <consortium name="US DOE Joint Genome Institute (JGI-PGF)"/>
            <person name="Walter F."/>
            <person name="Albersmeier A."/>
            <person name="Kalinowski J."/>
            <person name="Ruckert C."/>
        </authorList>
    </citation>
    <scope>NUCLEOTIDE SEQUENCE</scope>
    <source>
        <strain evidence="4">KCTC 32337</strain>
    </source>
</reference>
<sequence>MKRTLLASVMSLLCANAYAASPSWDFVQGGYVQADIEDAGDFEPKGFELRGFKSFGENFFLMGSYSSLSEDEMGVDVELDQASVGIGYHYGVTANTDFFAALSYEYADVSVDAGFAEDDFDDNGYGVSAGVRSMVTKAIELRGVIHYVNVEEDDTAFELGADYFVTPKFAVGASYTIADDVDLFGISARYNF</sequence>
<evidence type="ECO:0000256" key="2">
    <source>
        <dbReference type="SAM" id="SignalP"/>
    </source>
</evidence>
<dbReference type="RefSeq" id="WP_191866816.1">
    <property type="nucleotide sequence ID" value="NZ_BMZC01000011.1"/>
</dbReference>
<proteinExistence type="predicted"/>
<protein>
    <recommendedName>
        <fullName evidence="3">Outer membrane protein beta-barrel domain-containing protein</fullName>
    </recommendedName>
</protein>
<name>A0A8H9LXS6_9ALTE</name>
<evidence type="ECO:0000256" key="1">
    <source>
        <dbReference type="ARBA" id="ARBA00022729"/>
    </source>
</evidence>
<reference evidence="4" key="2">
    <citation type="submission" date="2020-09" db="EMBL/GenBank/DDBJ databases">
        <authorList>
            <person name="Sun Q."/>
            <person name="Kim S."/>
        </authorList>
    </citation>
    <scope>NUCLEOTIDE SEQUENCE</scope>
    <source>
        <strain evidence="4">KCTC 32337</strain>
    </source>
</reference>
<feature type="signal peptide" evidence="2">
    <location>
        <begin position="1"/>
        <end position="19"/>
    </location>
</feature>
<evidence type="ECO:0000313" key="5">
    <source>
        <dbReference type="Proteomes" id="UP000622604"/>
    </source>
</evidence>
<evidence type="ECO:0000313" key="4">
    <source>
        <dbReference type="EMBL" id="GGZ74422.1"/>
    </source>
</evidence>
<dbReference type="Gene3D" id="2.40.160.20">
    <property type="match status" value="1"/>
</dbReference>
<comment type="caution">
    <text evidence="4">The sequence shown here is derived from an EMBL/GenBank/DDBJ whole genome shotgun (WGS) entry which is preliminary data.</text>
</comment>
<feature type="domain" description="Outer membrane protein beta-barrel" evidence="3">
    <location>
        <begin position="6"/>
        <end position="152"/>
    </location>
</feature>
<dbReference type="InterPro" id="IPR011250">
    <property type="entry name" value="OMP/PagP_B-barrel"/>
</dbReference>
<feature type="chain" id="PRO_5034915648" description="Outer membrane protein beta-barrel domain-containing protein" evidence="2">
    <location>
        <begin position="20"/>
        <end position="192"/>
    </location>
</feature>
<gene>
    <name evidence="4" type="ORF">GCM10011274_35990</name>
</gene>
<organism evidence="4 5">
    <name type="scientific">Paraglaciecola chathamensis</name>
    <dbReference type="NCBI Taxonomy" id="368405"/>
    <lineage>
        <taxon>Bacteria</taxon>
        <taxon>Pseudomonadati</taxon>
        <taxon>Pseudomonadota</taxon>
        <taxon>Gammaproteobacteria</taxon>
        <taxon>Alteromonadales</taxon>
        <taxon>Alteromonadaceae</taxon>
        <taxon>Paraglaciecola</taxon>
    </lineage>
</organism>
<dbReference type="EMBL" id="BMZC01000011">
    <property type="protein sequence ID" value="GGZ74422.1"/>
    <property type="molecule type" value="Genomic_DNA"/>
</dbReference>